<keyword evidence="27" id="KW-0106">Calcium</keyword>
<reference evidence="34" key="2">
    <citation type="submission" date="2025-09" db="UniProtKB">
        <authorList>
            <consortium name="Ensembl"/>
        </authorList>
    </citation>
    <scope>IDENTIFICATION</scope>
</reference>
<evidence type="ECO:0000256" key="13">
    <source>
        <dbReference type="ARBA" id="ARBA00022737"/>
    </source>
</evidence>
<dbReference type="GO" id="GO:0045087">
    <property type="term" value="P:innate immune response"/>
    <property type="evidence" value="ECO:0007669"/>
    <property type="project" value="UniProtKB-KW"/>
</dbReference>
<dbReference type="Gene3D" id="2.40.10.10">
    <property type="entry name" value="Trypsin-like serine proteases"/>
    <property type="match status" value="2"/>
</dbReference>
<dbReference type="GO" id="GO:0004252">
    <property type="term" value="F:serine-type endopeptidase activity"/>
    <property type="evidence" value="ECO:0007669"/>
    <property type="project" value="UniProtKB-EC"/>
</dbReference>
<proteinExistence type="predicted"/>
<dbReference type="PIRSF" id="PIRSF001155">
    <property type="entry name" value="C1r_C1s_MASP"/>
    <property type="match status" value="1"/>
</dbReference>
<feature type="binding site" evidence="27">
    <location>
        <position position="241"/>
    </location>
    <ligand>
        <name>Ca(2+)</name>
        <dbReference type="ChEBI" id="CHEBI:29108"/>
        <label>3</label>
    </ligand>
</feature>
<feature type="disulfide bond" evidence="25">
    <location>
        <begin position="74"/>
        <end position="92"/>
    </location>
</feature>
<feature type="binding site" evidence="27">
    <location>
        <position position="145"/>
    </location>
    <ligand>
        <name>Ca(2+)</name>
        <dbReference type="ChEBI" id="CHEBI:29108"/>
        <label>2</label>
    </ligand>
</feature>
<feature type="active site" description="Charge relay system" evidence="24">
    <location>
        <position position="549"/>
    </location>
</feature>
<evidence type="ECO:0000256" key="7">
    <source>
        <dbReference type="ARBA" id="ARBA00022553"/>
    </source>
</evidence>
<evidence type="ECO:0000256" key="23">
    <source>
        <dbReference type="ARBA" id="ARBA00093536"/>
    </source>
</evidence>
<feature type="disulfide bond" evidence="25">
    <location>
        <begin position="250"/>
        <end position="268"/>
    </location>
</feature>
<dbReference type="GO" id="GO:0009986">
    <property type="term" value="C:cell surface"/>
    <property type="evidence" value="ECO:0007669"/>
    <property type="project" value="UniProtKB-SubCell"/>
</dbReference>
<dbReference type="Pfam" id="PF00089">
    <property type="entry name" value="Trypsin"/>
    <property type="match status" value="1"/>
</dbReference>
<keyword evidence="19 25" id="KW-1015">Disulfide bond</keyword>
<dbReference type="CDD" id="cd00054">
    <property type="entry name" value="EGF_CA"/>
    <property type="match status" value="1"/>
</dbReference>
<accession>A0A3B3S3L7</accession>
<dbReference type="PROSITE" id="PS01187">
    <property type="entry name" value="EGF_CA"/>
    <property type="match status" value="1"/>
</dbReference>
<dbReference type="FunFam" id="2.60.120.290:FF:000012">
    <property type="entry name" value="mannan-binding lectin serine protease 1 isoform X1"/>
    <property type="match status" value="1"/>
</dbReference>
<comment type="caution">
    <text evidence="29">Lacks conserved residue(s) required for the propagation of feature annotation.</text>
</comment>
<dbReference type="GO" id="GO:0005509">
    <property type="term" value="F:calcium ion binding"/>
    <property type="evidence" value="ECO:0007669"/>
    <property type="project" value="InterPro"/>
</dbReference>
<evidence type="ECO:0000256" key="26">
    <source>
        <dbReference type="PIRSR" id="PIRSR001155-3"/>
    </source>
</evidence>
<comment type="subcellular location">
    <subcellularLocation>
        <location evidence="2">Cell surface</location>
    </subcellularLocation>
    <subcellularLocation>
        <location evidence="3">Secreted</location>
    </subcellularLocation>
</comment>
<feature type="binding site" evidence="27">
    <location>
        <position position="290"/>
    </location>
    <ligand>
        <name>Ca(2+)</name>
        <dbReference type="ChEBI" id="CHEBI:29108"/>
        <label>3</label>
    </ligand>
</feature>
<dbReference type="CDD" id="cd00033">
    <property type="entry name" value="CCP"/>
    <property type="match status" value="1"/>
</dbReference>
<evidence type="ECO:0000256" key="27">
    <source>
        <dbReference type="PIRSR" id="PIRSR001155-4"/>
    </source>
</evidence>
<dbReference type="SUPFAM" id="SSF57196">
    <property type="entry name" value="EGF/Laminin"/>
    <property type="match status" value="1"/>
</dbReference>
<evidence type="ECO:0000256" key="20">
    <source>
        <dbReference type="ARBA" id="ARBA00023180"/>
    </source>
</evidence>
<feature type="disulfide bond" evidence="25 28">
    <location>
        <begin position="191"/>
        <end position="218"/>
    </location>
</feature>
<keyword evidence="11 27" id="KW-0479">Metal-binding</keyword>
<feature type="disulfide bond" evidence="25">
    <location>
        <begin position="146"/>
        <end position="163"/>
    </location>
</feature>
<evidence type="ECO:0000256" key="12">
    <source>
        <dbReference type="ARBA" id="ARBA00022729"/>
    </source>
</evidence>
<feature type="binding site" evidence="27">
    <location>
        <position position="122"/>
    </location>
    <ligand>
        <name>Ca(2+)</name>
        <dbReference type="ChEBI" id="CHEBI:29108"/>
        <label>1</label>
    </ligand>
</feature>
<dbReference type="GO" id="GO:0031638">
    <property type="term" value="P:zymogen activation"/>
    <property type="evidence" value="ECO:0007669"/>
    <property type="project" value="TreeGrafter"/>
</dbReference>
<dbReference type="InterPro" id="IPR035976">
    <property type="entry name" value="Sushi/SCR/CCP_sf"/>
</dbReference>
<keyword evidence="21 26" id="KW-0379">Hydroxylation</keyword>
<feature type="binding site" evidence="27">
    <location>
        <position position="124"/>
    </location>
    <ligand>
        <name>Ca(2+)</name>
        <dbReference type="ChEBI" id="CHEBI:29108"/>
        <label>1</label>
    </ligand>
</feature>
<evidence type="ECO:0000256" key="25">
    <source>
        <dbReference type="PIRSR" id="PIRSR001155-2"/>
    </source>
</evidence>
<dbReference type="Gene3D" id="2.60.120.290">
    <property type="entry name" value="Spermadhesin, CUB domain"/>
    <property type="match status" value="2"/>
</dbReference>
<feature type="binding site" evidence="27">
    <location>
        <position position="69"/>
    </location>
    <ligand>
        <name>Ca(2+)</name>
        <dbReference type="ChEBI" id="CHEBI:29108"/>
        <label>1</label>
    </ligand>
</feature>
<evidence type="ECO:0000256" key="5">
    <source>
        <dbReference type="ARBA" id="ARBA00022525"/>
    </source>
</evidence>
<protein>
    <recommendedName>
        <fullName evidence="4">complement subcomponent C1r</fullName>
        <ecNumber evidence="4">3.4.21.41</ecNumber>
    </recommendedName>
</protein>
<feature type="domain" description="Peptidase S1" evidence="32">
    <location>
        <begin position="454"/>
        <end position="700"/>
    </location>
</feature>
<dbReference type="PANTHER" id="PTHR24255:SF25">
    <property type="entry name" value="COMPLEMENT C1R SUBCOMPONENT"/>
    <property type="match status" value="1"/>
</dbReference>
<dbReference type="Pfam" id="PF07645">
    <property type="entry name" value="EGF_CA"/>
    <property type="match status" value="1"/>
</dbReference>
<evidence type="ECO:0000256" key="1">
    <source>
        <dbReference type="ARBA" id="ARBA00001057"/>
    </source>
</evidence>
<dbReference type="InterPro" id="IPR001881">
    <property type="entry name" value="EGF-like_Ca-bd_dom"/>
</dbReference>
<dbReference type="InterPro" id="IPR009003">
    <property type="entry name" value="Peptidase_S1_PA"/>
</dbReference>
<comment type="function">
    <text evidence="22">Serine protease component of the complement C1 complex, a multiprotein complex that initiates the classical pathway of the complement system, a cascade of proteins that leads to phagocytosis and breakdown of pathogens and signaling that strengthens the adaptive immune system. C1R catalyzes the first enzymatic step in the classical complement pathway: it is activated by the C1Q subcomplex of the C1 complex, which associates with IgG or IgM immunoglobulins complexed with antigens to form antigen-antibody complexes on the surface of pathogens. Immunoglobulin-binding promotes the autocatalytic cleavage and activation of C1R. Activated C1R then cleaves and activates C1S, the second protease of the classical complement pathway. It is unclear if C1R activates C1S within single, strained C1 complexes or between neighboring C1 complexes on surfaces.</text>
</comment>
<feature type="signal peptide" evidence="30">
    <location>
        <begin position="1"/>
        <end position="18"/>
    </location>
</feature>
<dbReference type="SMART" id="SM00032">
    <property type="entry name" value="CCP"/>
    <property type="match status" value="2"/>
</dbReference>
<dbReference type="PROSITE" id="PS01180">
    <property type="entry name" value="CUB"/>
    <property type="match status" value="2"/>
</dbReference>
<dbReference type="AlphaFoldDB" id="A0A3B3S3L7"/>
<keyword evidence="18" id="KW-0180">Complement pathway</keyword>
<comment type="subunit">
    <text evidence="23">Core component of the complement C1 complex, a calcium-dependent complex composed of 1 molecule of the C1Q subcomplex, 2 molecules of C1R and 2 molecules of C1S. The C1Q subcomplex is composed 18 subunits: 3 chains of C1QA, C1QB, and C1QC trimerize to form 6 collagen-like triple helices connected to six globular ligand-recognition modules. Within the C1 complex, C1R is a dimer of identical chains, each of which is activated by cleavage into two chains, heavy and light, connected by disulfide bonds.</text>
</comment>
<dbReference type="SUPFAM" id="SSF49854">
    <property type="entry name" value="Spermadhesin, CUB domain"/>
    <property type="match status" value="2"/>
</dbReference>
<dbReference type="InterPro" id="IPR033116">
    <property type="entry name" value="TRYPSIN_SER"/>
</dbReference>
<dbReference type="InterPro" id="IPR000859">
    <property type="entry name" value="CUB_dom"/>
</dbReference>
<feature type="domain" description="Sushi" evidence="33">
    <location>
        <begin position="307"/>
        <end position="372"/>
    </location>
</feature>
<evidence type="ECO:0000256" key="17">
    <source>
        <dbReference type="ARBA" id="ARBA00022859"/>
    </source>
</evidence>
<dbReference type="InterPro" id="IPR035914">
    <property type="entry name" value="Sperma_CUB_dom_sf"/>
</dbReference>
<dbReference type="OrthoDB" id="6261922at2759"/>
<dbReference type="InterPro" id="IPR000436">
    <property type="entry name" value="Sushi_SCR_CCP_dom"/>
</dbReference>
<dbReference type="SMART" id="SM00181">
    <property type="entry name" value="EGF"/>
    <property type="match status" value="1"/>
</dbReference>
<dbReference type="Ensembl" id="ENSPKIT00000005451.1">
    <property type="protein sequence ID" value="ENSPKIP00000024735.1"/>
    <property type="gene ID" value="ENSPKIG00000007866.1"/>
</dbReference>
<dbReference type="InterPro" id="IPR000742">
    <property type="entry name" value="EGF"/>
</dbReference>
<feature type="disulfide bond" evidence="25">
    <location>
        <begin position="159"/>
        <end position="172"/>
    </location>
</feature>
<dbReference type="InterPro" id="IPR001314">
    <property type="entry name" value="Peptidase_S1A"/>
</dbReference>
<keyword evidence="17" id="KW-0391">Immunity</keyword>
<comment type="catalytic activity">
    <reaction evidence="1">
        <text>Selective cleavage of Lys(or Arg)-|-Ile bond in complement subcomponent C1s to form the active form of C1s (EC 3.4.21.42).</text>
        <dbReference type="EC" id="3.4.21.41"/>
    </reaction>
</comment>
<feature type="chain" id="PRO_5017417965" description="complement subcomponent C1r" evidence="30">
    <location>
        <begin position="19"/>
        <end position="702"/>
    </location>
</feature>
<dbReference type="FunFam" id="2.10.25.10:FF:000059">
    <property type="entry name" value="Mannan-binding lectin serine protease 1"/>
    <property type="match status" value="1"/>
</dbReference>
<feature type="active site" description="Charge relay system" evidence="24">
    <location>
        <position position="651"/>
    </location>
</feature>
<keyword evidence="12 30" id="KW-0732">Signal</keyword>
<evidence type="ECO:0000256" key="15">
    <source>
        <dbReference type="ARBA" id="ARBA00022813"/>
    </source>
</evidence>
<dbReference type="Gene3D" id="2.10.25.10">
    <property type="entry name" value="Laminin"/>
    <property type="match status" value="1"/>
</dbReference>
<evidence type="ECO:0000256" key="4">
    <source>
        <dbReference type="ARBA" id="ARBA00011907"/>
    </source>
</evidence>
<evidence type="ECO:0000256" key="16">
    <source>
        <dbReference type="ARBA" id="ARBA00022825"/>
    </source>
</evidence>
<dbReference type="SMART" id="SM00020">
    <property type="entry name" value="Tryp_SPc"/>
    <property type="match status" value="1"/>
</dbReference>
<dbReference type="GeneTree" id="ENSGT00950000183084"/>
<dbReference type="CTD" id="715"/>
<evidence type="ECO:0000313" key="35">
    <source>
        <dbReference type="Proteomes" id="UP000261540"/>
    </source>
</evidence>
<evidence type="ECO:0000256" key="9">
    <source>
        <dbReference type="ARBA" id="ARBA00022659"/>
    </source>
</evidence>
<keyword evidence="20" id="KW-0325">Glycoprotein</keyword>
<dbReference type="GO" id="GO:0006958">
    <property type="term" value="P:complement activation, classical pathway"/>
    <property type="evidence" value="ECO:0007669"/>
    <property type="project" value="UniProtKB-KW"/>
</dbReference>
<evidence type="ECO:0000256" key="2">
    <source>
        <dbReference type="ARBA" id="ARBA00004241"/>
    </source>
</evidence>
<dbReference type="EC" id="3.4.21.41" evidence="4"/>
<evidence type="ECO:0000256" key="14">
    <source>
        <dbReference type="ARBA" id="ARBA00022801"/>
    </source>
</evidence>
<reference evidence="34" key="1">
    <citation type="submission" date="2025-08" db="UniProtKB">
        <authorList>
            <consortium name="Ensembl"/>
        </authorList>
    </citation>
    <scope>IDENTIFICATION</scope>
</reference>
<evidence type="ECO:0000259" key="33">
    <source>
        <dbReference type="PROSITE" id="PS50923"/>
    </source>
</evidence>
<keyword evidence="6" id="KW-0245">EGF-like domain</keyword>
<evidence type="ECO:0000256" key="29">
    <source>
        <dbReference type="PROSITE-ProRule" id="PRU00302"/>
    </source>
</evidence>
<evidence type="ECO:0000313" key="34">
    <source>
        <dbReference type="Ensembl" id="ENSPKIP00000024735.1"/>
    </source>
</evidence>
<dbReference type="PROSITE" id="PS50923">
    <property type="entry name" value="SUSHI"/>
    <property type="match status" value="2"/>
</dbReference>
<dbReference type="STRING" id="1676925.ENSPKIP00000024735"/>
<evidence type="ECO:0000256" key="3">
    <source>
        <dbReference type="ARBA" id="ARBA00004613"/>
    </source>
</evidence>
<dbReference type="Pfam" id="PF00084">
    <property type="entry name" value="Sushi"/>
    <property type="match status" value="2"/>
</dbReference>
<feature type="binding site" evidence="27">
    <location>
        <position position="77"/>
    </location>
    <ligand>
        <name>Ca(2+)</name>
        <dbReference type="ChEBI" id="CHEBI:29108"/>
        <label>1</label>
    </ligand>
</feature>
<feature type="active site" description="Charge relay system" evidence="24">
    <location>
        <position position="493"/>
    </location>
</feature>
<dbReference type="SMART" id="SM00179">
    <property type="entry name" value="EGF_CA"/>
    <property type="match status" value="1"/>
</dbReference>
<feature type="disulfide bond" evidence="25">
    <location>
        <begin position="613"/>
        <end position="636"/>
    </location>
</feature>
<dbReference type="KEGG" id="pki:111835375"/>
<evidence type="ECO:0000256" key="18">
    <source>
        <dbReference type="ARBA" id="ARBA00022875"/>
    </source>
</evidence>
<comment type="PTM">
    <text evidence="26">The iron and 2-oxoglutarate dependent 3-hydroxylation of aspartate and asparagine is (R) stereospecific within EGF domains.</text>
</comment>
<dbReference type="InterPro" id="IPR043504">
    <property type="entry name" value="Peptidase_S1_PA_chymotrypsin"/>
</dbReference>
<evidence type="ECO:0000259" key="32">
    <source>
        <dbReference type="PROSITE" id="PS50240"/>
    </source>
</evidence>
<dbReference type="FunFam" id="2.40.10.10:FF:000054">
    <property type="entry name" value="Complement C1r subcomponent"/>
    <property type="match status" value="1"/>
</dbReference>
<feature type="modified residue" description="(3R)-3-hydroxyasparagine" evidence="26">
    <location>
        <position position="165"/>
    </location>
</feature>
<evidence type="ECO:0000256" key="21">
    <source>
        <dbReference type="ARBA" id="ARBA00023278"/>
    </source>
</evidence>
<dbReference type="Gene3D" id="2.10.70.10">
    <property type="entry name" value="Complement Module, domain 1"/>
    <property type="match status" value="2"/>
</dbReference>
<feature type="disulfide bond" evidence="25">
    <location>
        <begin position="404"/>
        <end position="439"/>
    </location>
</feature>
<keyword evidence="35" id="KW-1185">Reference proteome</keyword>
<feature type="domain" description="CUB" evidence="31">
    <location>
        <begin position="16"/>
        <end position="141"/>
    </location>
</feature>
<sequence length="702" mass="78486">MGWIYHIIGLLCVCHCWGSLSSSEQPPLFGEVQTPRYPQPYPASNYEEWELSVPAGYRMQLTFIYMDMEPSVNCFYDSVTVMYDNKVLGKFCGQENSADGHHPGNKPILSPGNHLRLIFQSDDSNPGSQNYVGFSAFYQAIDMDECSQPEPEDGSGPLCSQICHNTLGSYLCSCRHGFELRPDQRTCVLQCEGGVYREMEGVLSSPGYPLASPHGLACRYHISVEPGFIITLNFSELFHIEHVQDHEPSCLYHWLQVSIPGKAPQKLCGRQSPGMILTNSSSVVLEYHTDWEGLSYGWRLSYSTKRVQCESPHSVAQGIVTPTFPEYLYRDYIQVRCDTGYKLMMGDREMSGYFSMCQSDGTWLRSLPECRIIDCGNPTPLRNGGLNFLSGSQNQYLSVIQYHCNEPYYSLAVENNVNYTCAADRKWKDSKNNYIIPTCLPVCGRPTFRSHQKVLGGADAALGQFPWQVLLEVLGGHGGAAVIGEHWILTAAHNLFPSLRTTLHPLKAFKVYAGHNDMDELYMRPDLPIASIHPHPQYHNPSAKDYDNDIALIKLKEAITFNATLMPLCLPPKDAKYIPRSLGMVSGFGITENNMVSKKLKYIPTVLVEEVTCKRFIDNEKIKFSSIPSLTDNMFCAGGERTGQDSCEGDSGGALTLQIPHGPHWAAGIVSWGVGCGMKGTYGVYTRVDKYVDWIKKTMEEN</sequence>
<feature type="disulfide bond" evidence="25">
    <location>
        <begin position="337"/>
        <end position="370"/>
    </location>
</feature>
<keyword evidence="16" id="KW-0720">Serine protease</keyword>
<dbReference type="InterPro" id="IPR018097">
    <property type="entry name" value="EGF_Ca-bd_CS"/>
</dbReference>
<feature type="domain" description="CUB" evidence="31">
    <location>
        <begin position="191"/>
        <end position="305"/>
    </location>
</feature>
<keyword evidence="13" id="KW-0677">Repeat</keyword>
<keyword evidence="7 26" id="KW-0597">Phosphoprotein</keyword>
<feature type="disulfide bond" evidence="25">
    <location>
        <begin position="174"/>
        <end position="187"/>
    </location>
</feature>
<evidence type="ECO:0000256" key="28">
    <source>
        <dbReference type="PROSITE-ProRule" id="PRU00059"/>
    </source>
</evidence>
<feature type="disulfide bond" description="Interchain (between heavy and light chains)" evidence="25">
    <location>
        <begin position="443"/>
        <end position="569"/>
    </location>
</feature>
<dbReference type="SMART" id="SM00042">
    <property type="entry name" value="CUB"/>
    <property type="match status" value="2"/>
</dbReference>
<organism evidence="34 35">
    <name type="scientific">Paramormyrops kingsleyae</name>
    <dbReference type="NCBI Taxonomy" id="1676925"/>
    <lineage>
        <taxon>Eukaryota</taxon>
        <taxon>Metazoa</taxon>
        <taxon>Chordata</taxon>
        <taxon>Craniata</taxon>
        <taxon>Vertebrata</taxon>
        <taxon>Euteleostomi</taxon>
        <taxon>Actinopterygii</taxon>
        <taxon>Neopterygii</taxon>
        <taxon>Teleostei</taxon>
        <taxon>Osteoglossocephala</taxon>
        <taxon>Osteoglossomorpha</taxon>
        <taxon>Osteoglossiformes</taxon>
        <taxon>Mormyridae</taxon>
        <taxon>Paramormyrops</taxon>
    </lineage>
</organism>
<feature type="binding site" evidence="27">
    <location>
        <position position="165"/>
    </location>
    <ligand>
        <name>Ca(2+)</name>
        <dbReference type="ChEBI" id="CHEBI:29108"/>
        <label>2</label>
    </ligand>
</feature>
<dbReference type="PROSITE" id="PS50240">
    <property type="entry name" value="TRYPSIN_DOM"/>
    <property type="match status" value="1"/>
</dbReference>
<feature type="modified residue" description="Phosphoserine; by CK2" evidence="26">
    <location>
        <position position="204"/>
    </location>
</feature>
<dbReference type="PRINTS" id="PR00722">
    <property type="entry name" value="CHYMOTRYPSIN"/>
</dbReference>
<evidence type="ECO:0000259" key="31">
    <source>
        <dbReference type="PROSITE" id="PS01180"/>
    </source>
</evidence>
<feature type="binding site" evidence="27">
    <location>
        <position position="142"/>
    </location>
    <ligand>
        <name>Ca(2+)</name>
        <dbReference type="ChEBI" id="CHEBI:29108"/>
        <label>2</label>
    </ligand>
</feature>
<evidence type="ECO:0000256" key="22">
    <source>
        <dbReference type="ARBA" id="ARBA00093383"/>
    </source>
</evidence>
<keyword evidence="14" id="KW-0378">Hydrolase</keyword>
<evidence type="ECO:0000256" key="6">
    <source>
        <dbReference type="ARBA" id="ARBA00022536"/>
    </source>
</evidence>
<keyword evidence="10" id="KW-0645">Protease</keyword>
<name>A0A3B3S3L7_9TELE</name>
<dbReference type="SUPFAM" id="SSF50494">
    <property type="entry name" value="Trypsin-like serine proteases"/>
    <property type="match status" value="1"/>
</dbReference>
<evidence type="ECO:0000256" key="11">
    <source>
        <dbReference type="ARBA" id="ARBA00022723"/>
    </source>
</evidence>
<dbReference type="GO" id="GO:0072562">
    <property type="term" value="C:blood microparticle"/>
    <property type="evidence" value="ECO:0007669"/>
    <property type="project" value="TreeGrafter"/>
</dbReference>
<evidence type="ECO:0000256" key="10">
    <source>
        <dbReference type="ARBA" id="ARBA00022670"/>
    </source>
</evidence>
<dbReference type="PANTHER" id="PTHR24255">
    <property type="entry name" value="COMPLEMENT COMPONENT 1, S SUBCOMPONENT-RELATED"/>
    <property type="match status" value="1"/>
</dbReference>
<evidence type="ECO:0000256" key="30">
    <source>
        <dbReference type="SAM" id="SignalP"/>
    </source>
</evidence>
<keyword evidence="5" id="KW-0964">Secreted</keyword>
<keyword evidence="9 29" id="KW-0768">Sushi</keyword>
<dbReference type="InterPro" id="IPR049883">
    <property type="entry name" value="NOTCH1_EGF-like"/>
</dbReference>
<feature type="disulfide bond" evidence="25">
    <location>
        <begin position="375"/>
        <end position="421"/>
    </location>
</feature>
<feature type="disulfide bond" evidence="25">
    <location>
        <begin position="647"/>
        <end position="676"/>
    </location>
</feature>
<dbReference type="InterPro" id="IPR001254">
    <property type="entry name" value="Trypsin_dom"/>
</dbReference>
<dbReference type="FunFam" id="2.10.70.10:FF:000016">
    <property type="entry name" value="Mannan-binding lectin serine protease 1"/>
    <property type="match status" value="1"/>
</dbReference>
<feature type="domain" description="Sushi" evidence="33">
    <location>
        <begin position="373"/>
        <end position="441"/>
    </location>
</feature>
<dbReference type="PROSITE" id="PS00135">
    <property type="entry name" value="TRYPSIN_SER"/>
    <property type="match status" value="1"/>
</dbReference>
<dbReference type="Pfam" id="PF00431">
    <property type="entry name" value="CUB"/>
    <property type="match status" value="2"/>
</dbReference>
<evidence type="ECO:0000256" key="19">
    <source>
        <dbReference type="ARBA" id="ARBA00023157"/>
    </source>
</evidence>
<dbReference type="InterPro" id="IPR024175">
    <property type="entry name" value="Pept_S1A_C1r/C1S/mannan-bd"/>
</dbReference>
<feature type="disulfide bond" evidence="25">
    <location>
        <begin position="309"/>
        <end position="357"/>
    </location>
</feature>
<evidence type="ECO:0000256" key="8">
    <source>
        <dbReference type="ARBA" id="ARBA00022588"/>
    </source>
</evidence>
<dbReference type="CDD" id="cd00041">
    <property type="entry name" value="CUB"/>
    <property type="match status" value="2"/>
</dbReference>
<evidence type="ECO:0000256" key="24">
    <source>
        <dbReference type="PIRSR" id="PIRSR001155-1"/>
    </source>
</evidence>
<dbReference type="SUPFAM" id="SSF57535">
    <property type="entry name" value="Complement control module/SCR domain"/>
    <property type="match status" value="2"/>
</dbReference>
<dbReference type="Proteomes" id="UP000261540">
    <property type="component" value="Unplaced"/>
</dbReference>
<keyword evidence="8" id="KW-0399">Innate immunity</keyword>
<keyword evidence="15" id="KW-0068">Autocatalytic cleavage</keyword>
<dbReference type="CDD" id="cd00190">
    <property type="entry name" value="Tryp_SPc"/>
    <property type="match status" value="1"/>
</dbReference>